<sequence length="206" mass="23224">MVDFCFSSSLIAASSASTDKGTGTSQSLSIRTVKASDIKGLAEVITRSFHPRQGLWYWFYPLLKLGIYEDLHSRIRSSSPHHRCIVASLSIDGAAGGVEEIVGTAEIAMRFDSTASDGFPYISNLAVSPTHRRQGIARKLLLACEQIAREWGCQAVSLHVLENNYPAKRLYFSCGYRLYRIDFSFSNWLLKRPRRLLMYKKMQNSF</sequence>
<evidence type="ECO:0000313" key="3">
    <source>
        <dbReference type="Proteomes" id="UP000186868"/>
    </source>
</evidence>
<protein>
    <recommendedName>
        <fullName evidence="1">N-acetyltransferase domain-containing protein</fullName>
    </recommendedName>
</protein>
<dbReference type="CDD" id="cd04301">
    <property type="entry name" value="NAT_SF"/>
    <property type="match status" value="1"/>
</dbReference>
<evidence type="ECO:0000313" key="2">
    <source>
        <dbReference type="EMBL" id="OKH18838.1"/>
    </source>
</evidence>
<accession>A0A1U7H7Y4</accession>
<dbReference type="InterPro" id="IPR016181">
    <property type="entry name" value="Acyl_CoA_acyltransferase"/>
</dbReference>
<dbReference type="InterPro" id="IPR000182">
    <property type="entry name" value="GNAT_dom"/>
</dbReference>
<organism evidence="2 3">
    <name type="scientific">Hydrococcus rivularis NIES-593</name>
    <dbReference type="NCBI Taxonomy" id="1921803"/>
    <lineage>
        <taxon>Bacteria</taxon>
        <taxon>Bacillati</taxon>
        <taxon>Cyanobacteriota</taxon>
        <taxon>Cyanophyceae</taxon>
        <taxon>Pleurocapsales</taxon>
        <taxon>Hydrococcaceae</taxon>
        <taxon>Hydrococcus</taxon>
    </lineage>
</organism>
<dbReference type="Gene3D" id="3.40.630.30">
    <property type="match status" value="1"/>
</dbReference>
<feature type="domain" description="N-acetyltransferase" evidence="1">
    <location>
        <begin position="28"/>
        <end position="203"/>
    </location>
</feature>
<dbReference type="PROSITE" id="PS51186">
    <property type="entry name" value="GNAT"/>
    <property type="match status" value="1"/>
</dbReference>
<dbReference type="SUPFAM" id="SSF55729">
    <property type="entry name" value="Acyl-CoA N-acyltransferases (Nat)"/>
    <property type="match status" value="1"/>
</dbReference>
<dbReference type="EMBL" id="MRCB01000045">
    <property type="protein sequence ID" value="OKH18838.1"/>
    <property type="molecule type" value="Genomic_DNA"/>
</dbReference>
<proteinExistence type="predicted"/>
<dbReference type="STRING" id="1921803.NIES593_21605"/>
<comment type="caution">
    <text evidence="2">The sequence shown here is derived from an EMBL/GenBank/DDBJ whole genome shotgun (WGS) entry which is preliminary data.</text>
</comment>
<dbReference type="Proteomes" id="UP000186868">
    <property type="component" value="Unassembled WGS sequence"/>
</dbReference>
<reference evidence="2 3" key="1">
    <citation type="submission" date="2016-11" db="EMBL/GenBank/DDBJ databases">
        <title>Draft Genome Sequences of Nine Cyanobacterial Strains from Diverse Habitats.</title>
        <authorList>
            <person name="Zhu T."/>
            <person name="Hou S."/>
            <person name="Lu X."/>
            <person name="Hess W.R."/>
        </authorList>
    </citation>
    <scope>NUCLEOTIDE SEQUENCE [LARGE SCALE GENOMIC DNA]</scope>
    <source>
        <strain evidence="2 3">NIES-593</strain>
    </source>
</reference>
<name>A0A1U7H7Y4_9CYAN</name>
<keyword evidence="3" id="KW-1185">Reference proteome</keyword>
<dbReference type="AlphaFoldDB" id="A0A1U7H7Y4"/>
<dbReference type="PANTHER" id="PTHR47443">
    <property type="entry name" value="ACYL-COA N-ACYLTRANSFERASES (NAT) SUPERFAMILY PROTEIN"/>
    <property type="match status" value="1"/>
</dbReference>
<dbReference type="Pfam" id="PF00583">
    <property type="entry name" value="Acetyltransf_1"/>
    <property type="match status" value="1"/>
</dbReference>
<dbReference type="GO" id="GO:0016747">
    <property type="term" value="F:acyltransferase activity, transferring groups other than amino-acyl groups"/>
    <property type="evidence" value="ECO:0007669"/>
    <property type="project" value="InterPro"/>
</dbReference>
<gene>
    <name evidence="2" type="ORF">NIES593_21605</name>
</gene>
<dbReference type="PANTHER" id="PTHR47443:SF3">
    <property type="entry name" value="GCN5-RELATED N-ACETYLTRANSFERASE 4, CHLOROPLASTIC"/>
    <property type="match status" value="1"/>
</dbReference>
<evidence type="ECO:0000259" key="1">
    <source>
        <dbReference type="PROSITE" id="PS51186"/>
    </source>
</evidence>